<dbReference type="PIRSF" id="PIRSF036409">
    <property type="entry name" value="EutP_PduV"/>
    <property type="match status" value="1"/>
</dbReference>
<dbReference type="PANTHER" id="PTHR40453:SF1">
    <property type="entry name" value="PROTEIN YOEF"/>
    <property type="match status" value="1"/>
</dbReference>
<organism evidence="2 3">
    <name type="scientific">Formimonas warabiya</name>
    <dbReference type="NCBI Taxonomy" id="1761012"/>
    <lineage>
        <taxon>Bacteria</taxon>
        <taxon>Bacillati</taxon>
        <taxon>Bacillota</taxon>
        <taxon>Clostridia</taxon>
        <taxon>Eubacteriales</taxon>
        <taxon>Peptococcaceae</taxon>
        <taxon>Candidatus Formimonas</taxon>
    </lineage>
</organism>
<dbReference type="Gene3D" id="3.40.50.300">
    <property type="entry name" value="P-loop containing nucleotide triphosphate hydrolases"/>
    <property type="match status" value="1"/>
</dbReference>
<evidence type="ECO:0000313" key="3">
    <source>
        <dbReference type="Proteomes" id="UP000323521"/>
    </source>
</evidence>
<proteinExistence type="inferred from homology"/>
<dbReference type="AlphaFoldDB" id="A0A3G1KSE3"/>
<dbReference type="CDD" id="cd00882">
    <property type="entry name" value="Ras_like_GTPase"/>
    <property type="match status" value="1"/>
</dbReference>
<dbReference type="SUPFAM" id="SSF52540">
    <property type="entry name" value="P-loop containing nucleoside triphosphate hydrolases"/>
    <property type="match status" value="1"/>
</dbReference>
<dbReference type="KEGG" id="fwa:DCMF_11585"/>
<dbReference type="InterPro" id="IPR027417">
    <property type="entry name" value="P-loop_NTPase"/>
</dbReference>
<dbReference type="Proteomes" id="UP000323521">
    <property type="component" value="Chromosome"/>
</dbReference>
<name>A0A3G1KSE3_FORW1</name>
<protein>
    <submittedName>
        <fullName evidence="2">Ethanolamine utilization protein EutP</fullName>
    </submittedName>
</protein>
<dbReference type="GO" id="GO:0006576">
    <property type="term" value="P:biogenic amine metabolic process"/>
    <property type="evidence" value="ECO:0007669"/>
    <property type="project" value="InterPro"/>
</dbReference>
<reference evidence="2 3" key="1">
    <citation type="submission" date="2016-10" db="EMBL/GenBank/DDBJ databases">
        <title>Complete Genome Sequence of Peptococcaceae strain DCMF.</title>
        <authorList>
            <person name="Edwards R.J."/>
            <person name="Holland S.I."/>
            <person name="Deshpande N.P."/>
            <person name="Wong Y.K."/>
            <person name="Ertan H."/>
            <person name="Manefield M."/>
            <person name="Russell T.L."/>
            <person name="Lee M.J."/>
        </authorList>
    </citation>
    <scope>NUCLEOTIDE SEQUENCE [LARGE SCALE GENOMIC DNA]</scope>
    <source>
        <strain evidence="2 3">DCMF</strain>
    </source>
</reference>
<sequence>MKTGRVMLVGAVGSGKTTLARVLNKEEAGAVKKTQAMEYSASSIDTPGEYVENPSYYRALFATSLEADAVVFIQDATRNRSIFPPGFAGAFAKPTFGVVTKIDHAQADVDRAREFLKSIGLSGGIHAVSAFTGAGMEDLRKILNWDESFEGR</sequence>
<gene>
    <name evidence="2" type="ORF">DCMF_11585</name>
</gene>
<comment type="similarity">
    <text evidence="1">Belongs to the EutP/PduV family.</text>
</comment>
<dbReference type="OrthoDB" id="6179at2"/>
<dbReference type="Pfam" id="PF10662">
    <property type="entry name" value="PduV-EutP"/>
    <property type="match status" value="1"/>
</dbReference>
<dbReference type="RefSeq" id="WP_148134578.1">
    <property type="nucleotide sequence ID" value="NZ_CP017634.1"/>
</dbReference>
<dbReference type="InterPro" id="IPR012381">
    <property type="entry name" value="EutP_PduV"/>
</dbReference>
<evidence type="ECO:0000313" key="2">
    <source>
        <dbReference type="EMBL" id="ATW25324.1"/>
    </source>
</evidence>
<evidence type="ECO:0000256" key="1">
    <source>
        <dbReference type="PIRNR" id="PIRNR036409"/>
    </source>
</evidence>
<dbReference type="PANTHER" id="PTHR40453">
    <property type="entry name" value="PROTEIN YOEF"/>
    <property type="match status" value="1"/>
</dbReference>
<keyword evidence="1" id="KW-0547">Nucleotide-binding</keyword>
<accession>A0A3G1KSE3</accession>
<keyword evidence="3" id="KW-1185">Reference proteome</keyword>
<dbReference type="GO" id="GO:0005524">
    <property type="term" value="F:ATP binding"/>
    <property type="evidence" value="ECO:0007669"/>
    <property type="project" value="UniProtKB-UniRule"/>
</dbReference>
<dbReference type="EMBL" id="CP017634">
    <property type="protein sequence ID" value="ATW25324.1"/>
    <property type="molecule type" value="Genomic_DNA"/>
</dbReference>